<dbReference type="OrthoDB" id="9439903at2759"/>
<comment type="subcellular location">
    <subcellularLocation>
        <location evidence="1">Nucleus</location>
    </subcellularLocation>
</comment>
<dbReference type="AlphaFoldDB" id="A0A8J5QPZ8"/>
<dbReference type="PANTHER" id="PTHR24396">
    <property type="entry name" value="ZINC FINGER PROTEIN"/>
    <property type="match status" value="1"/>
</dbReference>
<dbReference type="GeneID" id="73468827"/>
<keyword evidence="3 6" id="KW-0863">Zinc-finger</keyword>
<dbReference type="InterPro" id="IPR051643">
    <property type="entry name" value="Transcr_Reg_ZincFinger"/>
</dbReference>
<name>A0A8J5QPZ8_9ASCO</name>
<evidence type="ECO:0000256" key="5">
    <source>
        <dbReference type="ARBA" id="ARBA00023242"/>
    </source>
</evidence>
<dbReference type="GO" id="GO:0005634">
    <property type="term" value="C:nucleus"/>
    <property type="evidence" value="ECO:0007669"/>
    <property type="project" value="UniProtKB-SubCell"/>
</dbReference>
<dbReference type="GO" id="GO:0000978">
    <property type="term" value="F:RNA polymerase II cis-regulatory region sequence-specific DNA binding"/>
    <property type="evidence" value="ECO:0007669"/>
    <property type="project" value="TreeGrafter"/>
</dbReference>
<feature type="region of interest" description="Disordered" evidence="7">
    <location>
        <begin position="279"/>
        <end position="312"/>
    </location>
</feature>
<dbReference type="GO" id="GO:0008270">
    <property type="term" value="F:zinc ion binding"/>
    <property type="evidence" value="ECO:0007669"/>
    <property type="project" value="UniProtKB-KW"/>
</dbReference>
<dbReference type="Pfam" id="PF00096">
    <property type="entry name" value="zf-C2H2"/>
    <property type="match status" value="1"/>
</dbReference>
<keyword evidence="10" id="KW-1185">Reference proteome</keyword>
<reference evidence="9 10" key="1">
    <citation type="journal article" date="2021" name="DNA Res.">
        <title>Genome analysis of Candida subhashii reveals its hybrid nature and dual mitochondrial genome conformations.</title>
        <authorList>
            <person name="Mixao V."/>
            <person name="Hegedusova E."/>
            <person name="Saus E."/>
            <person name="Pryszcz L.P."/>
            <person name="Cillingova A."/>
            <person name="Nosek J."/>
            <person name="Gabaldon T."/>
        </authorList>
    </citation>
    <scope>NUCLEOTIDE SEQUENCE [LARGE SCALE GENOMIC DNA]</scope>
    <source>
        <strain evidence="9 10">CBS 10753</strain>
    </source>
</reference>
<keyword evidence="5" id="KW-0539">Nucleus</keyword>
<dbReference type="RefSeq" id="XP_049264702.1">
    <property type="nucleotide sequence ID" value="XM_049405733.1"/>
</dbReference>
<dbReference type="Proteomes" id="UP000694255">
    <property type="component" value="Unassembled WGS sequence"/>
</dbReference>
<dbReference type="PANTHER" id="PTHR24396:SF19">
    <property type="entry name" value="FI01119P"/>
    <property type="match status" value="1"/>
</dbReference>
<dbReference type="SMART" id="SM00355">
    <property type="entry name" value="ZnF_C2H2"/>
    <property type="match status" value="1"/>
</dbReference>
<dbReference type="EMBL" id="JAGSYN010000082">
    <property type="protein sequence ID" value="KAG7664470.1"/>
    <property type="molecule type" value="Genomic_DNA"/>
</dbReference>
<evidence type="ECO:0000256" key="3">
    <source>
        <dbReference type="ARBA" id="ARBA00022771"/>
    </source>
</evidence>
<evidence type="ECO:0000259" key="8">
    <source>
        <dbReference type="PROSITE" id="PS50157"/>
    </source>
</evidence>
<dbReference type="InterPro" id="IPR013087">
    <property type="entry name" value="Znf_C2H2_type"/>
</dbReference>
<evidence type="ECO:0000313" key="9">
    <source>
        <dbReference type="EMBL" id="KAG7664470.1"/>
    </source>
</evidence>
<feature type="domain" description="C2H2-type" evidence="8">
    <location>
        <begin position="367"/>
        <end position="394"/>
    </location>
</feature>
<accession>A0A8J5QPZ8</accession>
<protein>
    <submittedName>
        <fullName evidence="9">STP3</fullName>
    </submittedName>
</protein>
<comment type="caution">
    <text evidence="9">The sequence shown here is derived from an EMBL/GenBank/DDBJ whole genome shotgun (WGS) entry which is preliminary data.</text>
</comment>
<dbReference type="PROSITE" id="PS50157">
    <property type="entry name" value="ZINC_FINGER_C2H2_2"/>
    <property type="match status" value="1"/>
</dbReference>
<evidence type="ECO:0000256" key="4">
    <source>
        <dbReference type="ARBA" id="ARBA00022833"/>
    </source>
</evidence>
<sequence length="506" mass="57360">MFSLGIGLLTQGTTTIGGKINVGIATSSPTDYYKNYTLPNLLSLKLNVFKVLNQLIYGTKRYFELFPIISNVQNLNNFKGFFPKLCAADDLELGFGDNNQIEFFNNSVPHNTHSNSLHHPTYQTTSKTDLAYNQAGQVPIFDDFYEAHNHYQYNIHREMTPTDISLNNNMLHAPSSLHQHPQLLYSGNFEFEMAKAGLQYPQQKPAPSQPQPTTRLPYFPDSSFDMDLPYFDDFAPVQRSVAKVTRQESGSPSGQSTYMSSTCSISSVESYVNPLDDELVIKKPTETNKRKRKQEDEQARPKRKYTKKSDKLIQMQLEKVRSNSSSSSNSYDDNEPTIITTTTTTNNTIVCKKTIATKDGTTIDNIFECPHCDATFKVKGYLTRHLKKHSSSKAFMCPFYQEDGNIGTKCHPTGGFSRRDTFKTHLKALHFIYPPGTKSSERNQHSGRCAGCFQYFENNALWLERHIEMQKCEGTVSHKLQGLGHKTEDDGLHCHASHYVKEEIVD</sequence>
<evidence type="ECO:0000256" key="6">
    <source>
        <dbReference type="PROSITE-ProRule" id="PRU00042"/>
    </source>
</evidence>
<dbReference type="GO" id="GO:0000981">
    <property type="term" value="F:DNA-binding transcription factor activity, RNA polymerase II-specific"/>
    <property type="evidence" value="ECO:0007669"/>
    <property type="project" value="TreeGrafter"/>
</dbReference>
<keyword evidence="4" id="KW-0862">Zinc</keyword>
<evidence type="ECO:0000256" key="2">
    <source>
        <dbReference type="ARBA" id="ARBA00022723"/>
    </source>
</evidence>
<organism evidence="9 10">
    <name type="scientific">[Candida] subhashii</name>
    <dbReference type="NCBI Taxonomy" id="561895"/>
    <lineage>
        <taxon>Eukaryota</taxon>
        <taxon>Fungi</taxon>
        <taxon>Dikarya</taxon>
        <taxon>Ascomycota</taxon>
        <taxon>Saccharomycotina</taxon>
        <taxon>Pichiomycetes</taxon>
        <taxon>Debaryomycetaceae</taxon>
        <taxon>Spathaspora</taxon>
    </lineage>
</organism>
<evidence type="ECO:0000256" key="1">
    <source>
        <dbReference type="ARBA" id="ARBA00004123"/>
    </source>
</evidence>
<gene>
    <name evidence="9" type="ORF">J8A68_002026</name>
</gene>
<keyword evidence="2" id="KW-0479">Metal-binding</keyword>
<feature type="region of interest" description="Disordered" evidence="7">
    <location>
        <begin position="317"/>
        <end position="336"/>
    </location>
</feature>
<dbReference type="PROSITE" id="PS00028">
    <property type="entry name" value="ZINC_FINGER_C2H2_1"/>
    <property type="match status" value="1"/>
</dbReference>
<evidence type="ECO:0000313" key="10">
    <source>
        <dbReference type="Proteomes" id="UP000694255"/>
    </source>
</evidence>
<feature type="compositionally biased region" description="Basic and acidic residues" evidence="7">
    <location>
        <begin position="279"/>
        <end position="300"/>
    </location>
</feature>
<evidence type="ECO:0000256" key="7">
    <source>
        <dbReference type="SAM" id="MobiDB-lite"/>
    </source>
</evidence>
<proteinExistence type="predicted"/>